<comment type="subcellular location">
    <subcellularLocation>
        <location evidence="1">Nucleus</location>
    </subcellularLocation>
</comment>
<dbReference type="OrthoDB" id="5595141at2759"/>
<keyword evidence="11" id="KW-1185">Reference proteome</keyword>
<feature type="compositionally biased region" description="Basic and acidic residues" evidence="9">
    <location>
        <begin position="295"/>
        <end position="304"/>
    </location>
</feature>
<dbReference type="Proteomes" id="UP000002866">
    <property type="component" value="Chromosome 2"/>
</dbReference>
<evidence type="ECO:0000313" key="11">
    <source>
        <dbReference type="Proteomes" id="UP000002866"/>
    </source>
</evidence>
<evidence type="ECO:0000256" key="7">
    <source>
        <dbReference type="ARBA" id="ARBA00023242"/>
    </source>
</evidence>
<gene>
    <name evidence="10" type="primary">TBLA0B01150</name>
    <name evidence="10" type="ORF">TBLA_0B01150</name>
</gene>
<dbReference type="OMA" id="CCIVERM"/>
<dbReference type="PANTHER" id="PTHR13581">
    <property type="entry name" value="MRG-BINDING PROTEIN"/>
    <property type="match status" value="1"/>
</dbReference>
<feature type="compositionally biased region" description="Basic and acidic residues" evidence="9">
    <location>
        <begin position="371"/>
        <end position="400"/>
    </location>
</feature>
<dbReference type="InterPro" id="IPR012423">
    <property type="entry name" value="Eaf7/MRGBP"/>
</dbReference>
<evidence type="ECO:0000313" key="10">
    <source>
        <dbReference type="EMBL" id="CCH58958.1"/>
    </source>
</evidence>
<feature type="compositionally biased region" description="Basic and acidic residues" evidence="9">
    <location>
        <begin position="253"/>
        <end position="275"/>
    </location>
</feature>
<evidence type="ECO:0000256" key="6">
    <source>
        <dbReference type="ARBA" id="ARBA00023163"/>
    </source>
</evidence>
<dbReference type="EMBL" id="HE806317">
    <property type="protein sequence ID" value="CCH58958.1"/>
    <property type="molecule type" value="Genomic_DNA"/>
</dbReference>
<feature type="compositionally biased region" description="Polar residues" evidence="9">
    <location>
        <begin position="180"/>
        <end position="189"/>
    </location>
</feature>
<feature type="compositionally biased region" description="Basic and acidic residues" evidence="9">
    <location>
        <begin position="417"/>
        <end position="444"/>
    </location>
</feature>
<dbReference type="HOGENOM" id="CLU_617030_0_0_1"/>
<evidence type="ECO:0000256" key="9">
    <source>
        <dbReference type="SAM" id="MobiDB-lite"/>
    </source>
</evidence>
<name>I2GXV6_HENB6</name>
<feature type="compositionally biased region" description="Basic and acidic residues" evidence="9">
    <location>
        <begin position="213"/>
        <end position="243"/>
    </location>
</feature>
<dbReference type="KEGG" id="tbl:TBLA_0B01150"/>
<feature type="region of interest" description="Disordered" evidence="9">
    <location>
        <begin position="144"/>
        <end position="444"/>
    </location>
</feature>
<evidence type="ECO:0000256" key="1">
    <source>
        <dbReference type="ARBA" id="ARBA00004123"/>
    </source>
</evidence>
<feature type="compositionally biased region" description="Polar residues" evidence="9">
    <location>
        <begin position="279"/>
        <end position="294"/>
    </location>
</feature>
<dbReference type="GO" id="GO:0035267">
    <property type="term" value="C:NuA4 histone acetyltransferase complex"/>
    <property type="evidence" value="ECO:0007669"/>
    <property type="project" value="TreeGrafter"/>
</dbReference>
<evidence type="ECO:0000256" key="4">
    <source>
        <dbReference type="ARBA" id="ARBA00022853"/>
    </source>
</evidence>
<evidence type="ECO:0000256" key="5">
    <source>
        <dbReference type="ARBA" id="ARBA00023015"/>
    </source>
</evidence>
<keyword evidence="5" id="KW-0805">Transcription regulation</keyword>
<feature type="compositionally biased region" description="Basic and acidic residues" evidence="9">
    <location>
        <begin position="341"/>
        <end position="363"/>
    </location>
</feature>
<proteinExistence type="inferred from homology"/>
<keyword evidence="4" id="KW-0156">Chromatin regulator</keyword>
<dbReference type="GO" id="GO:0006325">
    <property type="term" value="P:chromatin organization"/>
    <property type="evidence" value="ECO:0007669"/>
    <property type="project" value="UniProtKB-KW"/>
</dbReference>
<feature type="compositionally biased region" description="Basic and acidic residues" evidence="9">
    <location>
        <begin position="153"/>
        <end position="168"/>
    </location>
</feature>
<dbReference type="AlphaFoldDB" id="I2GXV6"/>
<dbReference type="RefSeq" id="XP_004178477.1">
    <property type="nucleotide sequence ID" value="XM_004178429.1"/>
</dbReference>
<organism evidence="10 11">
    <name type="scientific">Henningerozyma blattae (strain ATCC 34711 / CBS 6284 / DSM 70876 / NBRC 10599 / NRRL Y-10934 / UCD 77-7)</name>
    <name type="common">Yeast</name>
    <name type="synonym">Tetrapisispora blattae</name>
    <dbReference type="NCBI Taxonomy" id="1071380"/>
    <lineage>
        <taxon>Eukaryota</taxon>
        <taxon>Fungi</taxon>
        <taxon>Dikarya</taxon>
        <taxon>Ascomycota</taxon>
        <taxon>Saccharomycotina</taxon>
        <taxon>Saccharomycetes</taxon>
        <taxon>Saccharomycetales</taxon>
        <taxon>Saccharomycetaceae</taxon>
        <taxon>Henningerozyma</taxon>
    </lineage>
</organism>
<feature type="compositionally biased region" description="Basic and acidic residues" evidence="9">
    <location>
        <begin position="322"/>
        <end position="331"/>
    </location>
</feature>
<comment type="similarity">
    <text evidence="2">Belongs to the EAF7 family.</text>
</comment>
<evidence type="ECO:0000256" key="8">
    <source>
        <dbReference type="ARBA" id="ARBA00025178"/>
    </source>
</evidence>
<protein>
    <recommendedName>
        <fullName evidence="3">Chromatin modification-related protein EAF7</fullName>
    </recommendedName>
</protein>
<dbReference type="InParanoid" id="I2GXV6"/>
<feature type="compositionally biased region" description="Basic and acidic residues" evidence="9">
    <location>
        <begin position="190"/>
        <end position="201"/>
    </location>
</feature>
<dbReference type="GeneID" id="14493839"/>
<dbReference type="STRING" id="1071380.I2GXV6"/>
<sequence length="444" mass="50324">MEPSEWLIVDEIRLFRWISEFKPAGINKHFHMCCIVERMNHPDKYPVTLLQKEIIRAGRVFTANDIWKKISSHYDLKDMDRIENNYAVSLQSKAKKSKSDDIDNEFSIGNKLVKERDFELPWYEYGEIKLANAKRSKIELDDNNNEIVRQKTPKVETPVEKENKDNITSEKPPSKKNNLENEVSISESRPVSDTKSSKLDTHGNIPSTNESTTDTKEKTLETKESTSDAKEITSEINETKSVTKENITNTKKSSPDTNEKISKSEDEHISIKGKDTVNVAASSKDTSCVASSSKDTYKDDKNTASEDAENNSPVNGANLKTADSKITEKGNDSNSNTVEEISVKEIEKEVGASSDKEEVETTRRTIKRKLRSNEVTEKSDTKKTKTKNENDTTIKDKDTGVLENEVSTNTEPIETNIDNKNKDANEEKNENDKDNEDSNKKDRK</sequence>
<dbReference type="GO" id="GO:0005634">
    <property type="term" value="C:nucleus"/>
    <property type="evidence" value="ECO:0007669"/>
    <property type="project" value="UniProtKB-SubCell"/>
</dbReference>
<evidence type="ECO:0000256" key="2">
    <source>
        <dbReference type="ARBA" id="ARBA00007117"/>
    </source>
</evidence>
<keyword evidence="6" id="KW-0804">Transcription</keyword>
<comment type="function">
    <text evidence="8">Component of the NuA4 histone acetyltransferase complex which is involved in transcriptional activation of selected genes principally by acetylation of nucleosomal histone H4 and H2A. The NuA4 complex is also involved in DNA repair.</text>
</comment>
<reference evidence="10 11" key="1">
    <citation type="journal article" date="2011" name="Proc. Natl. Acad. Sci. U.S.A.">
        <title>Evolutionary erosion of yeast sex chromosomes by mating-type switching accidents.</title>
        <authorList>
            <person name="Gordon J.L."/>
            <person name="Armisen D."/>
            <person name="Proux-Wera E."/>
            <person name="Oheigeartaigh S.S."/>
            <person name="Byrne K.P."/>
            <person name="Wolfe K.H."/>
        </authorList>
    </citation>
    <scope>NUCLEOTIDE SEQUENCE [LARGE SCALE GENOMIC DNA]</scope>
    <source>
        <strain evidence="11">ATCC 34711 / CBS 6284 / DSM 70876 / NBRC 10599 / NRRL Y-10934 / UCD 77-7</strain>
    </source>
</reference>
<dbReference type="eggNOG" id="KOG4051">
    <property type="taxonomic scope" value="Eukaryota"/>
</dbReference>
<dbReference type="GO" id="GO:0006357">
    <property type="term" value="P:regulation of transcription by RNA polymerase II"/>
    <property type="evidence" value="ECO:0007669"/>
    <property type="project" value="TreeGrafter"/>
</dbReference>
<dbReference type="Pfam" id="PF07904">
    <property type="entry name" value="Eaf7"/>
    <property type="match status" value="1"/>
</dbReference>
<keyword evidence="7" id="KW-0539">Nucleus</keyword>
<accession>I2GXV6</accession>
<dbReference type="PANTHER" id="PTHR13581:SF5">
    <property type="entry name" value="MRG_MORF4L-BINDING PROTEIN"/>
    <property type="match status" value="1"/>
</dbReference>
<evidence type="ECO:0000256" key="3">
    <source>
        <dbReference type="ARBA" id="ARBA00018502"/>
    </source>
</evidence>